<proteinExistence type="predicted"/>
<evidence type="ECO:0000256" key="2">
    <source>
        <dbReference type="SAM" id="Phobius"/>
    </source>
</evidence>
<accession>A0ABW3J2C8</accession>
<dbReference type="Proteomes" id="UP001597051">
    <property type="component" value="Unassembled WGS sequence"/>
</dbReference>
<comment type="caution">
    <text evidence="3">The sequence shown here is derived from an EMBL/GenBank/DDBJ whole genome shotgun (WGS) entry which is preliminary data.</text>
</comment>
<evidence type="ECO:0000256" key="1">
    <source>
        <dbReference type="SAM" id="Coils"/>
    </source>
</evidence>
<evidence type="ECO:0000313" key="4">
    <source>
        <dbReference type="Proteomes" id="UP001597051"/>
    </source>
</evidence>
<gene>
    <name evidence="3" type="ORF">ACFQ0S_08430</name>
</gene>
<dbReference type="PROSITE" id="PS51257">
    <property type="entry name" value="PROKAR_LIPOPROTEIN"/>
    <property type="match status" value="1"/>
</dbReference>
<keyword evidence="2" id="KW-0472">Membrane</keyword>
<feature type="coiled-coil region" evidence="1">
    <location>
        <begin position="23"/>
        <end position="54"/>
    </location>
</feature>
<dbReference type="EMBL" id="JBHTIZ010000023">
    <property type="protein sequence ID" value="MFD0984496.1"/>
    <property type="molecule type" value="Genomic_DNA"/>
</dbReference>
<keyword evidence="2" id="KW-1133">Transmembrane helix</keyword>
<keyword evidence="2" id="KW-0812">Transmembrane</keyword>
<reference evidence="4" key="1">
    <citation type="journal article" date="2019" name="Int. J. Syst. Evol. Microbiol.">
        <title>The Global Catalogue of Microorganisms (GCM) 10K type strain sequencing project: providing services to taxonomists for standard genome sequencing and annotation.</title>
        <authorList>
            <consortium name="The Broad Institute Genomics Platform"/>
            <consortium name="The Broad Institute Genome Sequencing Center for Infectious Disease"/>
            <person name="Wu L."/>
            <person name="Ma J."/>
        </authorList>
    </citation>
    <scope>NUCLEOTIDE SEQUENCE [LARGE SCALE GENOMIC DNA]</scope>
    <source>
        <strain evidence="4">CECT 7649</strain>
    </source>
</reference>
<organism evidence="3 4">
    <name type="scientific">Flavobacterium myungsuense</name>
    <dbReference type="NCBI Taxonomy" id="651823"/>
    <lineage>
        <taxon>Bacteria</taxon>
        <taxon>Pseudomonadati</taxon>
        <taxon>Bacteroidota</taxon>
        <taxon>Flavobacteriia</taxon>
        <taxon>Flavobacteriales</taxon>
        <taxon>Flavobacteriaceae</taxon>
        <taxon>Flavobacterium</taxon>
    </lineage>
</organism>
<evidence type="ECO:0000313" key="3">
    <source>
        <dbReference type="EMBL" id="MFD0984496.1"/>
    </source>
</evidence>
<feature type="transmembrane region" description="Helical" evidence="2">
    <location>
        <begin position="6"/>
        <end position="23"/>
    </location>
</feature>
<keyword evidence="1" id="KW-0175">Coiled coil</keyword>
<name>A0ABW3J2C8_9FLAO</name>
<keyword evidence="4" id="KW-1185">Reference proteome</keyword>
<dbReference type="RefSeq" id="WP_379756263.1">
    <property type="nucleotide sequence ID" value="NZ_JBHSYB010000024.1"/>
</dbReference>
<evidence type="ECO:0008006" key="5">
    <source>
        <dbReference type="Google" id="ProtNLM"/>
    </source>
</evidence>
<protein>
    <recommendedName>
        <fullName evidence="5">Lipoprotein</fullName>
    </recommendedName>
</protein>
<sequence>MIKKTIYILAITVLIGGFSLLGCKSNTKEKEDAIENVQDANEDLQEVEANQTADEITKANDEEWQTFKSESNKTIIANDNRIMELKKAMNKPGTTFDASYTKGIDELQEKNTKLKKRILNYENNQTDWESFKREFNSDADVVKEAFKDLTSNKKK</sequence>